<sequence length="161" mass="17272">MTLATLLLELGGTKVGKIHTIHPGEPGPERSRGRYADQSSEDPPQPTTSPTPPGSIGHKTGAYHCGAWPGHQHKQHHKGVQPPAPYNPFRDRQAIPTSLVPTAPALVLCQNEEEQAALPRAYQPLCGACIAHTGTVPTEAKDPPEILKDTRREPPQSSLTP</sequence>
<organism evidence="2 3">
    <name type="scientific">Crenichthys baileyi</name>
    <name type="common">White River springfish</name>
    <dbReference type="NCBI Taxonomy" id="28760"/>
    <lineage>
        <taxon>Eukaryota</taxon>
        <taxon>Metazoa</taxon>
        <taxon>Chordata</taxon>
        <taxon>Craniata</taxon>
        <taxon>Vertebrata</taxon>
        <taxon>Euteleostomi</taxon>
        <taxon>Actinopterygii</taxon>
        <taxon>Neopterygii</taxon>
        <taxon>Teleostei</taxon>
        <taxon>Neoteleostei</taxon>
        <taxon>Acanthomorphata</taxon>
        <taxon>Ovalentaria</taxon>
        <taxon>Atherinomorphae</taxon>
        <taxon>Cyprinodontiformes</taxon>
        <taxon>Goodeidae</taxon>
        <taxon>Crenichthys</taxon>
    </lineage>
</organism>
<evidence type="ECO:0000256" key="1">
    <source>
        <dbReference type="SAM" id="MobiDB-lite"/>
    </source>
</evidence>
<protein>
    <submittedName>
        <fullName evidence="2">Uncharacterized protein</fullName>
    </submittedName>
</protein>
<gene>
    <name evidence="2" type="ORF">CRENBAI_022109</name>
</gene>
<dbReference type="EMBL" id="JAHHUM010000063">
    <property type="protein sequence ID" value="KAK5622942.1"/>
    <property type="molecule type" value="Genomic_DNA"/>
</dbReference>
<feature type="region of interest" description="Disordered" evidence="1">
    <location>
        <begin position="134"/>
        <end position="161"/>
    </location>
</feature>
<dbReference type="AlphaFoldDB" id="A0AAV9SN98"/>
<evidence type="ECO:0000313" key="2">
    <source>
        <dbReference type="EMBL" id="KAK5622942.1"/>
    </source>
</evidence>
<proteinExistence type="predicted"/>
<comment type="caution">
    <text evidence="2">The sequence shown here is derived from an EMBL/GenBank/DDBJ whole genome shotgun (WGS) entry which is preliminary data.</text>
</comment>
<feature type="compositionally biased region" description="Pro residues" evidence="1">
    <location>
        <begin position="43"/>
        <end position="53"/>
    </location>
</feature>
<name>A0AAV9SN98_9TELE</name>
<accession>A0AAV9SN98</accession>
<feature type="compositionally biased region" description="Basic and acidic residues" evidence="1">
    <location>
        <begin position="139"/>
        <end position="154"/>
    </location>
</feature>
<reference evidence="2 3" key="1">
    <citation type="submission" date="2021-06" db="EMBL/GenBank/DDBJ databases">
        <authorList>
            <person name="Palmer J.M."/>
        </authorList>
    </citation>
    <scope>NUCLEOTIDE SEQUENCE [LARGE SCALE GENOMIC DNA]</scope>
    <source>
        <strain evidence="2 3">MEX-2019</strain>
        <tissue evidence="2">Muscle</tissue>
    </source>
</reference>
<feature type="region of interest" description="Disordered" evidence="1">
    <location>
        <begin position="12"/>
        <end position="92"/>
    </location>
</feature>
<dbReference type="Proteomes" id="UP001311232">
    <property type="component" value="Unassembled WGS sequence"/>
</dbReference>
<keyword evidence="3" id="KW-1185">Reference proteome</keyword>
<evidence type="ECO:0000313" key="3">
    <source>
        <dbReference type="Proteomes" id="UP001311232"/>
    </source>
</evidence>